<keyword evidence="2" id="KW-0547">Nucleotide-binding</keyword>
<organism evidence="5 6">
    <name type="scientific">Fructilactobacillus sanfranciscensis (strain TMW 1.1304)</name>
    <name type="common">Lactobacillus sanfranciscensis</name>
    <dbReference type="NCBI Taxonomy" id="714313"/>
    <lineage>
        <taxon>Bacteria</taxon>
        <taxon>Bacillati</taxon>
        <taxon>Bacillota</taxon>
        <taxon>Bacilli</taxon>
        <taxon>Lactobacillales</taxon>
        <taxon>Lactobacillaceae</taxon>
        <taxon>Fructilactobacillus</taxon>
    </lineage>
</organism>
<dbReference type="GO" id="GO:0016887">
    <property type="term" value="F:ATP hydrolysis activity"/>
    <property type="evidence" value="ECO:0007669"/>
    <property type="project" value="TreeGrafter"/>
</dbReference>
<dbReference type="InterPro" id="IPR027417">
    <property type="entry name" value="P-loop_NTPase"/>
</dbReference>
<dbReference type="PANTHER" id="PTHR30258:SF2">
    <property type="entry name" value="COMG OPERON PROTEIN 1"/>
    <property type="match status" value="1"/>
</dbReference>
<dbReference type="PANTHER" id="PTHR30258">
    <property type="entry name" value="TYPE II SECRETION SYSTEM PROTEIN GSPE-RELATED"/>
    <property type="match status" value="1"/>
</dbReference>
<gene>
    <name evidence="5" type="ordered locus">LSA_08860</name>
</gene>
<sequence length="336" mass="38503">MGSFFVSYKKGCEKMEISNLFDQVIELAVQQRASDIYFLPKSTNYEVKIHTVKGVIQLSEISFEKAQRIITFCKYQSGMSVSEKRRPQLGSLSYEHQKLNLRIRLSSVGTFNHHESLVMRIIYDNGNEDCQFFEEQMLHKLKSLSNQRGLMIFSGPTGSGKTSTIYKIARSLHENEVIMSIEDPVEIFEDRFLQLEVNEKADMSYANLLKVGLRQRPDVFIIGEIRDEQTAKIAVRAALSGHLVFTTVHAKTPAGVVQRMLELGIKYEQLKSATNSIIYQRLLPTNSGNNQALISVSNLEMLENQKYDMEDWKNKLCNLYKEGKISSEIQKKYQFG</sequence>
<dbReference type="HOGENOM" id="CLU_013446_3_1_9"/>
<dbReference type="STRING" id="714313.LSA_08860"/>
<protein>
    <recommendedName>
        <fullName evidence="4">Bacterial type II secretion system protein E domain-containing protein</fullName>
    </recommendedName>
</protein>
<name>G2KVP3_FRUST</name>
<dbReference type="AlphaFoldDB" id="G2KVP3"/>
<dbReference type="CDD" id="cd01129">
    <property type="entry name" value="PulE-GspE-like"/>
    <property type="match status" value="1"/>
</dbReference>
<dbReference type="InterPro" id="IPR047667">
    <property type="entry name" value="ATPase_ComGA"/>
</dbReference>
<dbReference type="eggNOG" id="COG2804">
    <property type="taxonomic scope" value="Bacteria"/>
</dbReference>
<dbReference type="NCBIfam" id="NF041000">
    <property type="entry name" value="ATPase_ComGA"/>
    <property type="match status" value="1"/>
</dbReference>
<dbReference type="EMBL" id="CP002461">
    <property type="protein sequence ID" value="AEN99287.1"/>
    <property type="molecule type" value="Genomic_DNA"/>
</dbReference>
<dbReference type="Gene3D" id="3.30.450.90">
    <property type="match status" value="1"/>
</dbReference>
<accession>G2KVP3</accession>
<comment type="similarity">
    <text evidence="1">Belongs to the GSP E family.</text>
</comment>
<reference evidence="5 6" key="1">
    <citation type="journal article" date="2011" name="Microb. Cell Fact.">
        <title>Genomic analysis reveals Lactobacillus sanfranciscensis as stable element in traditional sourdoughs.</title>
        <authorList>
            <person name="Vogel R.F."/>
            <person name="Pavlovic M."/>
            <person name="Ehrmann M.A."/>
            <person name="Wiezer A."/>
            <person name="Liesegang H."/>
            <person name="Offschanka S."/>
            <person name="Voget S."/>
            <person name="Angelov A."/>
            <person name="Bocker G."/>
            <person name="Liebl W."/>
        </authorList>
    </citation>
    <scope>NUCLEOTIDE SEQUENCE [LARGE SCALE GENOMIC DNA]</scope>
    <source>
        <strain evidence="5 6">TMW 1.1304</strain>
    </source>
</reference>
<evidence type="ECO:0000313" key="6">
    <source>
        <dbReference type="Proteomes" id="UP000001285"/>
    </source>
</evidence>
<evidence type="ECO:0000256" key="2">
    <source>
        <dbReference type="ARBA" id="ARBA00022741"/>
    </source>
</evidence>
<dbReference type="Gene3D" id="3.40.50.300">
    <property type="entry name" value="P-loop containing nucleotide triphosphate hydrolases"/>
    <property type="match status" value="1"/>
</dbReference>
<dbReference type="Pfam" id="PF00437">
    <property type="entry name" value="T2SSE"/>
    <property type="match status" value="1"/>
</dbReference>
<proteinExistence type="inferred from homology"/>
<evidence type="ECO:0000259" key="4">
    <source>
        <dbReference type="Pfam" id="PF00437"/>
    </source>
</evidence>
<feature type="domain" description="Bacterial type II secretion system protein E" evidence="4">
    <location>
        <begin position="16"/>
        <end position="317"/>
    </location>
</feature>
<evidence type="ECO:0000256" key="1">
    <source>
        <dbReference type="ARBA" id="ARBA00006611"/>
    </source>
</evidence>
<dbReference type="SUPFAM" id="SSF52540">
    <property type="entry name" value="P-loop containing nucleoside triphosphate hydrolases"/>
    <property type="match status" value="1"/>
</dbReference>
<keyword evidence="3" id="KW-0067">ATP-binding</keyword>
<evidence type="ECO:0000256" key="3">
    <source>
        <dbReference type="ARBA" id="ARBA00022840"/>
    </source>
</evidence>
<dbReference type="KEGG" id="lsn:LSA_08860"/>
<keyword evidence="6" id="KW-1185">Reference proteome</keyword>
<dbReference type="GO" id="GO:0005524">
    <property type="term" value="F:ATP binding"/>
    <property type="evidence" value="ECO:0007669"/>
    <property type="project" value="UniProtKB-KW"/>
</dbReference>
<dbReference type="InterPro" id="IPR001482">
    <property type="entry name" value="T2SS/T4SS_dom"/>
</dbReference>
<dbReference type="GO" id="GO:0005886">
    <property type="term" value="C:plasma membrane"/>
    <property type="evidence" value="ECO:0007669"/>
    <property type="project" value="TreeGrafter"/>
</dbReference>
<evidence type="ECO:0000313" key="5">
    <source>
        <dbReference type="EMBL" id="AEN99287.1"/>
    </source>
</evidence>
<dbReference type="Proteomes" id="UP000001285">
    <property type="component" value="Chromosome"/>
</dbReference>